<comment type="caution">
    <text evidence="1">The sequence shown here is derived from an EMBL/GenBank/DDBJ whole genome shotgun (WGS) entry which is preliminary data.</text>
</comment>
<accession>A0ABW3G512</accession>
<evidence type="ECO:0000313" key="1">
    <source>
        <dbReference type="EMBL" id="MFD0923847.1"/>
    </source>
</evidence>
<dbReference type="Proteomes" id="UP001597018">
    <property type="component" value="Unassembled WGS sequence"/>
</dbReference>
<evidence type="ECO:0000313" key="2">
    <source>
        <dbReference type="Proteomes" id="UP001597018"/>
    </source>
</evidence>
<protein>
    <submittedName>
        <fullName evidence="1">Ester cyclase</fullName>
    </submittedName>
</protein>
<reference evidence="2" key="1">
    <citation type="journal article" date="2019" name="Int. J. Syst. Evol. Microbiol.">
        <title>The Global Catalogue of Microorganisms (GCM) 10K type strain sequencing project: providing services to taxonomists for standard genome sequencing and annotation.</title>
        <authorList>
            <consortium name="The Broad Institute Genomics Platform"/>
            <consortium name="The Broad Institute Genome Sequencing Center for Infectious Disease"/>
            <person name="Wu L."/>
            <person name="Ma J."/>
        </authorList>
    </citation>
    <scope>NUCLEOTIDE SEQUENCE [LARGE SCALE GENOMIC DNA]</scope>
    <source>
        <strain evidence="2">CCUG 56401</strain>
    </source>
</reference>
<name>A0ABW3G512_9PSEU</name>
<dbReference type="Gene3D" id="3.10.450.50">
    <property type="match status" value="1"/>
</dbReference>
<gene>
    <name evidence="1" type="ORF">ACFQ16_29220</name>
</gene>
<dbReference type="PANTHER" id="PTHR38436">
    <property type="entry name" value="POLYKETIDE CYCLASE SNOAL-LIKE DOMAIN"/>
    <property type="match status" value="1"/>
</dbReference>
<dbReference type="EMBL" id="JBHTIW010000044">
    <property type="protein sequence ID" value="MFD0923847.1"/>
    <property type="molecule type" value="Genomic_DNA"/>
</dbReference>
<dbReference type="PANTHER" id="PTHR38436:SF1">
    <property type="entry name" value="ESTER CYCLASE"/>
    <property type="match status" value="1"/>
</dbReference>
<organism evidence="1 2">
    <name type="scientific">Saccharopolyspora rosea</name>
    <dbReference type="NCBI Taxonomy" id="524884"/>
    <lineage>
        <taxon>Bacteria</taxon>
        <taxon>Bacillati</taxon>
        <taxon>Actinomycetota</taxon>
        <taxon>Actinomycetes</taxon>
        <taxon>Pseudonocardiales</taxon>
        <taxon>Pseudonocardiaceae</taxon>
        <taxon>Saccharopolyspora</taxon>
    </lineage>
</organism>
<dbReference type="InterPro" id="IPR009959">
    <property type="entry name" value="Cyclase_SnoaL-like"/>
</dbReference>
<sequence length="143" mass="15979">MPVQEEARRARLRVAWEAVWDRGEVAALDDLLAPDYVRRSHSASTAQNREEFAASVLAVRDAFPDLRTSIDDMLVDGDRVAVRWHSLGTHTGEFLGVPPTGRPVRVSGATFSRFDGDRIVEEWVTWDPRQLLSALGIIPLTVD</sequence>
<dbReference type="SUPFAM" id="SSF54427">
    <property type="entry name" value="NTF2-like"/>
    <property type="match status" value="1"/>
</dbReference>
<keyword evidence="2" id="KW-1185">Reference proteome</keyword>
<dbReference type="RefSeq" id="WP_263253391.1">
    <property type="nucleotide sequence ID" value="NZ_BAABLT010000050.1"/>
</dbReference>
<proteinExistence type="predicted"/>
<dbReference type="InterPro" id="IPR032710">
    <property type="entry name" value="NTF2-like_dom_sf"/>
</dbReference>
<dbReference type="Pfam" id="PF07366">
    <property type="entry name" value="SnoaL"/>
    <property type="match status" value="1"/>
</dbReference>